<feature type="compositionally biased region" description="Low complexity" evidence="1">
    <location>
        <begin position="323"/>
        <end position="340"/>
    </location>
</feature>
<dbReference type="VEuPathDB" id="TriTrypDB:Tb427_000449500"/>
<reference evidence="2" key="1">
    <citation type="submission" date="2016-12" db="EMBL/GenBank/DDBJ databases">
        <title>Extending the VSGnome of Trypanosoma brucei strain TREU927.</title>
        <authorList>
            <person name="Cross G.A."/>
        </authorList>
    </citation>
    <scope>NUCLEOTIDE SEQUENCE</scope>
    <source>
        <strain evidence="2">Tb927.99.1589</strain>
    </source>
</reference>
<name>A0A1V0FYB8_9TRYP</name>
<sequence length="377" mass="38978">MNKAAGYLEISTTATSNGASSGANIGTGSCSVTAMLSAGTATECPLGEPSDAEPSKILATLSNLQHVHLEADTEPHTLLSAPKINLQGQGSGTWSAGTTGGCTCTSTNCGTTIKVTSITKAAAKTNHVSKTTVDLNSDNTPAPAAADKPTDRQHRTAKKLAALLKNVKAKMNAKPKMLSTTTLEDLTSFAEAAELSRDLLSGGNIDDKVGGQAGETFTNLIKTKLGPEQDDFTRKFVTPLDSIPVNFKKGDEPGPKTIGEAAASNDIPIALAYIQGKSQRQATVASPTATSPVNCSTQEGKTAEECAALGCGHDKEKKKCKPKSGSENKTPAGTGEQAAGEQKKEEKCLKHGIDTESVKSTPAANGMEKIFLIPFSS</sequence>
<evidence type="ECO:0000256" key="1">
    <source>
        <dbReference type="SAM" id="MobiDB-lite"/>
    </source>
</evidence>
<evidence type="ECO:0000313" key="2">
    <source>
        <dbReference type="EMBL" id="ARB50828.1"/>
    </source>
</evidence>
<protein>
    <submittedName>
        <fullName evidence="2">Variant surface glycoprotein</fullName>
    </submittedName>
</protein>
<organism evidence="2">
    <name type="scientific">Trypanosoma brucei</name>
    <dbReference type="NCBI Taxonomy" id="5691"/>
    <lineage>
        <taxon>Eukaryota</taxon>
        <taxon>Discoba</taxon>
        <taxon>Euglenozoa</taxon>
        <taxon>Kinetoplastea</taxon>
        <taxon>Metakinetoplastina</taxon>
        <taxon>Trypanosomatida</taxon>
        <taxon>Trypanosomatidae</taxon>
        <taxon>Trypanosoma</taxon>
    </lineage>
</organism>
<feature type="region of interest" description="Disordered" evidence="1">
    <location>
        <begin position="314"/>
        <end position="354"/>
    </location>
</feature>
<accession>A0A1V0FYB8</accession>
<dbReference type="EMBL" id="KY404577">
    <property type="protein sequence ID" value="ARB50828.1"/>
    <property type="molecule type" value="Genomic_DNA"/>
</dbReference>
<dbReference type="AlphaFoldDB" id="A0A1V0FYB8"/>
<feature type="region of interest" description="Disordered" evidence="1">
    <location>
        <begin position="132"/>
        <end position="154"/>
    </location>
</feature>
<proteinExistence type="predicted"/>
<dbReference type="PROSITE" id="PS51257">
    <property type="entry name" value="PROKAR_LIPOPROTEIN"/>
    <property type="match status" value="1"/>
</dbReference>
<dbReference type="SUPFAM" id="SSF58087">
    <property type="entry name" value="Variant surface glycoprotein (N-terminal domain)"/>
    <property type="match status" value="1"/>
</dbReference>
<feature type="compositionally biased region" description="Basic and acidic residues" evidence="1">
    <location>
        <begin position="341"/>
        <end position="354"/>
    </location>
</feature>